<dbReference type="AlphaFoldDB" id="A0A7X9Y0Y5"/>
<evidence type="ECO:0000313" key="7">
    <source>
        <dbReference type="Proteomes" id="UP000565613"/>
    </source>
</evidence>
<reference evidence="6 7" key="1">
    <citation type="submission" date="2020-04" db="EMBL/GenBank/DDBJ databases">
        <authorList>
            <person name="Hitch T.C.A."/>
            <person name="Wylensek D."/>
            <person name="Clavel T."/>
        </authorList>
    </citation>
    <scope>NUCLEOTIDE SEQUENCE [LARGE SCALE GENOMIC DNA]</scope>
    <source>
        <strain evidence="6 7">105184</strain>
    </source>
</reference>
<dbReference type="PANTHER" id="PTHR43317:SF1">
    <property type="entry name" value="THERMOSPERMINE SYNTHASE ACAULIS5"/>
    <property type="match status" value="1"/>
</dbReference>
<dbReference type="NCBIfam" id="NF037959">
    <property type="entry name" value="MFS_SpdSyn"/>
    <property type="match status" value="1"/>
</dbReference>
<evidence type="ECO:0000256" key="3">
    <source>
        <dbReference type="ARBA" id="ARBA00023115"/>
    </source>
</evidence>
<dbReference type="Pfam" id="PF01564">
    <property type="entry name" value="Spermine_synth"/>
    <property type="match status" value="1"/>
</dbReference>
<dbReference type="InterPro" id="IPR030374">
    <property type="entry name" value="PABS"/>
</dbReference>
<sequence>MEKSMRARIARALVDWLGNAGARLLHDRVVVASADTMFGPTQVVDVHDASGAPVRVLEVDGTWQSATYLDDSWCELVFPYHRLFARAMGAMGRRPQRVLMLGGGGYAFPKYLVAHDPDARVDVVEVDPAVSRLARDYFLLGRLDQMSPGSSSRIRTFNMDGRAFLDGDAGLPRYDVVANDCFGALLPTRSLATLEGARAARGRLARDGIYLANVVSALEGERSRLLRDVTRTLGEVFSHVYVIPCSTDEPDVEDNNVVVASDAPLELEGALEPSPEPAGAVLRD</sequence>
<gene>
    <name evidence="6" type="ORF">HF885_07450</name>
</gene>
<dbReference type="EMBL" id="JABAGR010000006">
    <property type="protein sequence ID" value="NMF26264.1"/>
    <property type="molecule type" value="Genomic_DNA"/>
</dbReference>
<dbReference type="GO" id="GO:0010487">
    <property type="term" value="F:thermospermine synthase activity"/>
    <property type="evidence" value="ECO:0007669"/>
    <property type="project" value="TreeGrafter"/>
</dbReference>
<feature type="domain" description="PABS" evidence="5">
    <location>
        <begin position="7"/>
        <end position="262"/>
    </location>
</feature>
<dbReference type="SUPFAM" id="SSF53335">
    <property type="entry name" value="S-adenosyl-L-methionine-dependent methyltransferases"/>
    <property type="match status" value="1"/>
</dbReference>
<comment type="similarity">
    <text evidence="1">Belongs to the spermidine/spermine synthase family.</text>
</comment>
<comment type="caution">
    <text evidence="6">The sequence shown here is derived from an EMBL/GenBank/DDBJ whole genome shotgun (WGS) entry which is preliminary data.</text>
</comment>
<evidence type="ECO:0000256" key="2">
    <source>
        <dbReference type="ARBA" id="ARBA00022679"/>
    </source>
</evidence>
<evidence type="ECO:0000256" key="4">
    <source>
        <dbReference type="PROSITE-ProRule" id="PRU00354"/>
    </source>
</evidence>
<keyword evidence="2 4" id="KW-0808">Transferase</keyword>
<accession>A0A7X9Y0Y5</accession>
<evidence type="ECO:0000313" key="6">
    <source>
        <dbReference type="EMBL" id="NMF26264.1"/>
    </source>
</evidence>
<keyword evidence="3 4" id="KW-0620">Polyamine biosynthesis</keyword>
<dbReference type="Gene3D" id="3.40.50.150">
    <property type="entry name" value="Vaccinia Virus protein VP39"/>
    <property type="match status" value="1"/>
</dbReference>
<dbReference type="Proteomes" id="UP000565613">
    <property type="component" value="Unassembled WGS sequence"/>
</dbReference>
<proteinExistence type="inferred from homology"/>
<evidence type="ECO:0000256" key="1">
    <source>
        <dbReference type="ARBA" id="ARBA00007867"/>
    </source>
</evidence>
<name>A0A7X9Y0Y5_9ACTN</name>
<dbReference type="InterPro" id="IPR029063">
    <property type="entry name" value="SAM-dependent_MTases_sf"/>
</dbReference>
<dbReference type="GO" id="GO:0006596">
    <property type="term" value="P:polyamine biosynthetic process"/>
    <property type="evidence" value="ECO:0007669"/>
    <property type="project" value="UniProtKB-UniRule"/>
</dbReference>
<protein>
    <submittedName>
        <fullName evidence="6">Fused MFS/spermidine synthase</fullName>
    </submittedName>
</protein>
<organism evidence="6 7">
    <name type="scientific">Parafannyhessea umbonata</name>
    <dbReference type="NCBI Taxonomy" id="604330"/>
    <lineage>
        <taxon>Bacteria</taxon>
        <taxon>Bacillati</taxon>
        <taxon>Actinomycetota</taxon>
        <taxon>Coriobacteriia</taxon>
        <taxon>Coriobacteriales</taxon>
        <taxon>Atopobiaceae</taxon>
        <taxon>Parafannyhessea</taxon>
    </lineage>
</organism>
<feature type="active site" description="Proton acceptor" evidence="4">
    <location>
        <position position="180"/>
    </location>
</feature>
<dbReference type="PROSITE" id="PS51006">
    <property type="entry name" value="PABS_2"/>
    <property type="match status" value="1"/>
</dbReference>
<dbReference type="PANTHER" id="PTHR43317">
    <property type="entry name" value="THERMOSPERMINE SYNTHASE ACAULIS5"/>
    <property type="match status" value="1"/>
</dbReference>
<evidence type="ECO:0000259" key="5">
    <source>
        <dbReference type="PROSITE" id="PS51006"/>
    </source>
</evidence>